<dbReference type="Proteomes" id="UP000053477">
    <property type="component" value="Unassembled WGS sequence"/>
</dbReference>
<evidence type="ECO:0000313" key="2">
    <source>
        <dbReference type="EMBL" id="KLO05892.1"/>
    </source>
</evidence>
<gene>
    <name evidence="2" type="ORF">SCHPADRAFT_707896</name>
</gene>
<feature type="compositionally biased region" description="Basic and acidic residues" evidence="1">
    <location>
        <begin position="131"/>
        <end position="153"/>
    </location>
</feature>
<evidence type="ECO:0000313" key="3">
    <source>
        <dbReference type="Proteomes" id="UP000053477"/>
    </source>
</evidence>
<feature type="region of interest" description="Disordered" evidence="1">
    <location>
        <begin position="49"/>
        <end position="77"/>
    </location>
</feature>
<evidence type="ECO:0000256" key="1">
    <source>
        <dbReference type="SAM" id="MobiDB-lite"/>
    </source>
</evidence>
<keyword evidence="3" id="KW-1185">Reference proteome</keyword>
<dbReference type="EMBL" id="KQ086257">
    <property type="protein sequence ID" value="KLO05892.1"/>
    <property type="molecule type" value="Genomic_DNA"/>
</dbReference>
<accession>A0A0H2R3H4</accession>
<organism evidence="2 3">
    <name type="scientific">Schizopora paradoxa</name>
    <dbReference type="NCBI Taxonomy" id="27342"/>
    <lineage>
        <taxon>Eukaryota</taxon>
        <taxon>Fungi</taxon>
        <taxon>Dikarya</taxon>
        <taxon>Basidiomycota</taxon>
        <taxon>Agaricomycotina</taxon>
        <taxon>Agaricomycetes</taxon>
        <taxon>Hymenochaetales</taxon>
        <taxon>Schizoporaceae</taxon>
        <taxon>Schizopora</taxon>
    </lineage>
</organism>
<protein>
    <submittedName>
        <fullName evidence="2">Uncharacterized protein</fullName>
    </submittedName>
</protein>
<reference evidence="2 3" key="1">
    <citation type="submission" date="2015-04" db="EMBL/GenBank/DDBJ databases">
        <title>Complete genome sequence of Schizopora paradoxa KUC8140, a cosmopolitan wood degrader in East Asia.</title>
        <authorList>
            <consortium name="DOE Joint Genome Institute"/>
            <person name="Min B."/>
            <person name="Park H."/>
            <person name="Jang Y."/>
            <person name="Kim J.-J."/>
            <person name="Kim K.H."/>
            <person name="Pangilinan J."/>
            <person name="Lipzen A."/>
            <person name="Riley R."/>
            <person name="Grigoriev I.V."/>
            <person name="Spatafora J.W."/>
            <person name="Choi I.-G."/>
        </authorList>
    </citation>
    <scope>NUCLEOTIDE SEQUENCE [LARGE SCALE GENOMIC DNA]</scope>
    <source>
        <strain evidence="2 3">KUC8140</strain>
    </source>
</reference>
<dbReference type="AlphaFoldDB" id="A0A0H2R3H4"/>
<sequence>MVNGDDGPVTSTRDSKDAITCLSPRRRPAAVPPPLSSLPGSLSSFVLLSSPLPPLPCHPPSSHQSPDEVPHPVRPSPPITNEIVPFFLVESLSVERSSERARAAMSIRRVVVLARQSSRRGLRRQVNAGPAERRESPRPRSDTERERMCDDASRPGMMSK</sequence>
<feature type="region of interest" description="Disordered" evidence="1">
    <location>
        <begin position="1"/>
        <end position="37"/>
    </location>
</feature>
<dbReference type="InParanoid" id="A0A0H2R3H4"/>
<name>A0A0H2R3H4_9AGAM</name>
<feature type="region of interest" description="Disordered" evidence="1">
    <location>
        <begin position="114"/>
        <end position="160"/>
    </location>
</feature>
<proteinExistence type="predicted"/>